<dbReference type="PROSITE" id="PS51900">
    <property type="entry name" value="CB"/>
    <property type="match status" value="1"/>
</dbReference>
<dbReference type="SUPFAM" id="SSF47823">
    <property type="entry name" value="lambda integrase-like, N-terminal domain"/>
    <property type="match status" value="1"/>
</dbReference>
<dbReference type="GO" id="GO:0003677">
    <property type="term" value="F:DNA binding"/>
    <property type="evidence" value="ECO:0007669"/>
    <property type="project" value="UniProtKB-UniRule"/>
</dbReference>
<dbReference type="PANTHER" id="PTHR30349:SF41">
    <property type="entry name" value="INTEGRASE_RECOMBINASE PROTEIN MJ0367-RELATED"/>
    <property type="match status" value="1"/>
</dbReference>
<dbReference type="EMBL" id="MHLX01000018">
    <property type="protein sequence ID" value="OGZ19092.1"/>
    <property type="molecule type" value="Genomic_DNA"/>
</dbReference>
<dbReference type="InterPro" id="IPR050090">
    <property type="entry name" value="Tyrosine_recombinase_XerCD"/>
</dbReference>
<dbReference type="InterPro" id="IPR004107">
    <property type="entry name" value="Integrase_SAM-like_N"/>
</dbReference>
<evidence type="ECO:0000256" key="4">
    <source>
        <dbReference type="ARBA" id="ARBA00023172"/>
    </source>
</evidence>
<feature type="domain" description="Core-binding (CB)" evidence="7">
    <location>
        <begin position="6"/>
        <end position="101"/>
    </location>
</feature>
<sequence length="316" mass="36846">MKKDNKPLISHIDDFQEYLDIEKGLSNKSQETYGKFLLKFSRWMESNNLAKLLPHELTEEHIRKYRVFLSQSFNKATKEPIKRSTQNYYLIVLRNLLNFFTDRDILSLSAAKIKLIKEKERSVKFLNLDQIKKLLSMPNIKTITGLRDRAILETFFSAGLRIAELVALNREQFTNIKDKKDLELGIIGKGSHPRTIYFSERALSWLKKYLENREDKEKALFINYKGPKRQAGGRLTARAIESSVKKYALMAGCPITTTPHVLRHSFATDLLNKGVDIRVVQEFLGHRNIATTQIYTHVTRPQLREIHRKYHGIKKE</sequence>
<accession>A0A1G2E0A1</accession>
<keyword evidence="2" id="KW-0229">DNA integration</keyword>
<reference evidence="8 9" key="1">
    <citation type="journal article" date="2016" name="Nat. Commun.">
        <title>Thousands of microbial genomes shed light on interconnected biogeochemical processes in an aquifer system.</title>
        <authorList>
            <person name="Anantharaman K."/>
            <person name="Brown C.T."/>
            <person name="Hug L.A."/>
            <person name="Sharon I."/>
            <person name="Castelle C.J."/>
            <person name="Probst A.J."/>
            <person name="Thomas B.C."/>
            <person name="Singh A."/>
            <person name="Wilkins M.J."/>
            <person name="Karaoz U."/>
            <person name="Brodie E.L."/>
            <person name="Williams K.H."/>
            <person name="Hubbard S.S."/>
            <person name="Banfield J.F."/>
        </authorList>
    </citation>
    <scope>NUCLEOTIDE SEQUENCE [LARGE SCALE GENOMIC DNA]</scope>
</reference>
<dbReference type="GO" id="GO:0015074">
    <property type="term" value="P:DNA integration"/>
    <property type="evidence" value="ECO:0007669"/>
    <property type="project" value="UniProtKB-KW"/>
</dbReference>
<keyword evidence="4" id="KW-0233">DNA recombination</keyword>
<dbReference type="InterPro" id="IPR013762">
    <property type="entry name" value="Integrase-like_cat_sf"/>
</dbReference>
<evidence type="ECO:0000256" key="5">
    <source>
        <dbReference type="PROSITE-ProRule" id="PRU01248"/>
    </source>
</evidence>
<evidence type="ECO:0000259" key="7">
    <source>
        <dbReference type="PROSITE" id="PS51900"/>
    </source>
</evidence>
<dbReference type="AlphaFoldDB" id="A0A1G2E0A1"/>
<dbReference type="Gene3D" id="1.10.150.130">
    <property type="match status" value="1"/>
</dbReference>
<organism evidence="8 9">
    <name type="scientific">Candidatus Nealsonbacteria bacterium RBG_13_38_11</name>
    <dbReference type="NCBI Taxonomy" id="1801662"/>
    <lineage>
        <taxon>Bacteria</taxon>
        <taxon>Candidatus Nealsoniibacteriota</taxon>
    </lineage>
</organism>
<evidence type="ECO:0000256" key="1">
    <source>
        <dbReference type="ARBA" id="ARBA00008857"/>
    </source>
</evidence>
<gene>
    <name evidence="8" type="ORF">A2Z68_01685</name>
</gene>
<dbReference type="Gene3D" id="1.10.443.10">
    <property type="entry name" value="Intergrase catalytic core"/>
    <property type="match status" value="1"/>
</dbReference>
<dbReference type="SUPFAM" id="SSF56349">
    <property type="entry name" value="DNA breaking-rejoining enzymes"/>
    <property type="match status" value="1"/>
</dbReference>
<name>A0A1G2E0A1_9BACT</name>
<dbReference type="InterPro" id="IPR044068">
    <property type="entry name" value="CB"/>
</dbReference>
<evidence type="ECO:0000313" key="8">
    <source>
        <dbReference type="EMBL" id="OGZ19092.1"/>
    </source>
</evidence>
<comment type="caution">
    <text evidence="8">The sequence shown here is derived from an EMBL/GenBank/DDBJ whole genome shotgun (WGS) entry which is preliminary data.</text>
</comment>
<dbReference type="Pfam" id="PF02899">
    <property type="entry name" value="Phage_int_SAM_1"/>
    <property type="match status" value="1"/>
</dbReference>
<evidence type="ECO:0000313" key="9">
    <source>
        <dbReference type="Proteomes" id="UP000176662"/>
    </source>
</evidence>
<evidence type="ECO:0008006" key="10">
    <source>
        <dbReference type="Google" id="ProtNLM"/>
    </source>
</evidence>
<dbReference type="Pfam" id="PF00589">
    <property type="entry name" value="Phage_integrase"/>
    <property type="match status" value="1"/>
</dbReference>
<protein>
    <recommendedName>
        <fullName evidence="10">Tyrosine recombinase XerC</fullName>
    </recommendedName>
</protein>
<dbReference type="PANTHER" id="PTHR30349">
    <property type="entry name" value="PHAGE INTEGRASE-RELATED"/>
    <property type="match status" value="1"/>
</dbReference>
<dbReference type="InterPro" id="IPR011010">
    <property type="entry name" value="DNA_brk_join_enz"/>
</dbReference>
<evidence type="ECO:0000259" key="6">
    <source>
        <dbReference type="PROSITE" id="PS51898"/>
    </source>
</evidence>
<dbReference type="Proteomes" id="UP000176662">
    <property type="component" value="Unassembled WGS sequence"/>
</dbReference>
<proteinExistence type="inferred from homology"/>
<feature type="domain" description="Tyr recombinase" evidence="6">
    <location>
        <begin position="121"/>
        <end position="308"/>
    </location>
</feature>
<keyword evidence="3 5" id="KW-0238">DNA-binding</keyword>
<evidence type="ECO:0000256" key="3">
    <source>
        <dbReference type="ARBA" id="ARBA00023125"/>
    </source>
</evidence>
<dbReference type="InterPro" id="IPR010998">
    <property type="entry name" value="Integrase_recombinase_N"/>
</dbReference>
<dbReference type="InterPro" id="IPR002104">
    <property type="entry name" value="Integrase_catalytic"/>
</dbReference>
<dbReference type="PROSITE" id="PS51898">
    <property type="entry name" value="TYR_RECOMBINASE"/>
    <property type="match status" value="1"/>
</dbReference>
<dbReference type="GO" id="GO:0006310">
    <property type="term" value="P:DNA recombination"/>
    <property type="evidence" value="ECO:0007669"/>
    <property type="project" value="UniProtKB-KW"/>
</dbReference>
<evidence type="ECO:0000256" key="2">
    <source>
        <dbReference type="ARBA" id="ARBA00022908"/>
    </source>
</evidence>
<comment type="similarity">
    <text evidence="1">Belongs to the 'phage' integrase family.</text>
</comment>